<evidence type="ECO:0000256" key="4">
    <source>
        <dbReference type="ARBA" id="ARBA00022723"/>
    </source>
</evidence>
<evidence type="ECO:0000256" key="3">
    <source>
        <dbReference type="ARBA" id="ARBA00022670"/>
    </source>
</evidence>
<evidence type="ECO:0000256" key="8">
    <source>
        <dbReference type="ARBA" id="ARBA00060568"/>
    </source>
</evidence>
<protein>
    <submittedName>
        <fullName evidence="12">Murein DD-endopeptidase MepM</fullName>
        <ecNumber evidence="12">3.4.24.-</ecNumber>
    </submittedName>
    <submittedName>
        <fullName evidence="11">Murein hydrolase activator NlpD</fullName>
    </submittedName>
</protein>
<dbReference type="PANTHER" id="PTHR21666:SF292">
    <property type="entry name" value="MUREIN DD-ENDOPEPTIDASE MEPM"/>
    <property type="match status" value="1"/>
</dbReference>
<dbReference type="Proteomes" id="UP000515264">
    <property type="component" value="Chromosome 2"/>
</dbReference>
<keyword evidence="9" id="KW-1133">Transmembrane helix</keyword>
<evidence type="ECO:0000256" key="2">
    <source>
        <dbReference type="ARBA" id="ARBA00004196"/>
    </source>
</evidence>
<dbReference type="InterPro" id="IPR050570">
    <property type="entry name" value="Cell_wall_metabolism_enzyme"/>
</dbReference>
<name>A0A1N6M8T3_9VIBR</name>
<accession>A0A1N6M8T3</accession>
<dbReference type="GO" id="GO:0006508">
    <property type="term" value="P:proteolysis"/>
    <property type="evidence" value="ECO:0007669"/>
    <property type="project" value="UniProtKB-KW"/>
</dbReference>
<comment type="cofactor">
    <cofactor evidence="1">
        <name>Zn(2+)</name>
        <dbReference type="ChEBI" id="CHEBI:29105"/>
    </cofactor>
</comment>
<dbReference type="PROSITE" id="PS51782">
    <property type="entry name" value="LYSM"/>
    <property type="match status" value="1"/>
</dbReference>
<keyword evidence="4" id="KW-0479">Metal-binding</keyword>
<feature type="transmembrane region" description="Helical" evidence="9">
    <location>
        <begin position="18"/>
        <end position="35"/>
    </location>
</feature>
<dbReference type="AlphaFoldDB" id="A0A1N6M8T3"/>
<dbReference type="Pfam" id="PF01551">
    <property type="entry name" value="Peptidase_M23"/>
    <property type="match status" value="1"/>
</dbReference>
<dbReference type="GO" id="GO:0004222">
    <property type="term" value="F:metalloendopeptidase activity"/>
    <property type="evidence" value="ECO:0007669"/>
    <property type="project" value="TreeGrafter"/>
</dbReference>
<keyword evidence="7" id="KW-0482">Metalloprotease</keyword>
<dbReference type="InterPro" id="IPR018392">
    <property type="entry name" value="LysM"/>
</dbReference>
<reference evidence="12 13" key="1">
    <citation type="submission" date="2016-12" db="EMBL/GenBank/DDBJ databases">
        <authorList>
            <person name="Song W.-J."/>
            <person name="Kurnit D.M."/>
        </authorList>
    </citation>
    <scope>NUCLEOTIDE SEQUENCE [LARGE SCALE GENOMIC DNA]</scope>
    <source>
        <strain evidence="12 13">CECT 9026</strain>
    </source>
</reference>
<dbReference type="Pfam" id="PF04225">
    <property type="entry name" value="LysM_OapA"/>
    <property type="match status" value="1"/>
</dbReference>
<evidence type="ECO:0000256" key="1">
    <source>
        <dbReference type="ARBA" id="ARBA00001947"/>
    </source>
</evidence>
<keyword evidence="9" id="KW-0472">Membrane</keyword>
<comment type="pathway">
    <text evidence="8">Cell wall degradation; peptidoglycan degradation.</text>
</comment>
<organism evidence="12 13">
    <name type="scientific">Vibrio spartinae</name>
    <dbReference type="NCBI Taxonomy" id="1918945"/>
    <lineage>
        <taxon>Bacteria</taxon>
        <taxon>Pseudomonadati</taxon>
        <taxon>Pseudomonadota</taxon>
        <taxon>Gammaproteobacteria</taxon>
        <taxon>Vibrionales</taxon>
        <taxon>Vibrionaceae</taxon>
        <taxon>Vibrio</taxon>
    </lineage>
</organism>
<dbReference type="CDD" id="cd12797">
    <property type="entry name" value="M23_peptidase"/>
    <property type="match status" value="1"/>
</dbReference>
<keyword evidence="9" id="KW-0812">Transmembrane</keyword>
<dbReference type="EMBL" id="CP046269">
    <property type="protein sequence ID" value="QMV16289.1"/>
    <property type="molecule type" value="Genomic_DNA"/>
</dbReference>
<dbReference type="InterPro" id="IPR016047">
    <property type="entry name" value="M23ase_b-sheet_dom"/>
</dbReference>
<sequence>MVKLIVERVMSLSRRQRVFILGLPLLVVVSFYTLLSDHTTRHSLDVSISSEKQLVDSLVAEQTQAPAESLPDYEYVIRSGDNLSSIFEQLGFSYRDLLKIMETDLNYLALDTLQPGDTLRFWRTKDGNDLAKMALQFSLVKQVVYTRLDDGSYAYREINIPGTWKPFPLIGEIEGSFSQSAYRLGLNSNEIEQMVRLLKDKVNFTKDLRAGDQLEIVQSKQFIGDKLTGNSEIQAIKIFTRGRVVSAYLHTDGQYYDRDGHSLQKAFRRYPTSRHWRMSSPFNPFRRHPVTGRIMPHNGTDFATPVGTPVLSTGDGTVIIVRKHPYAGNYIVIRHDSTYMTRYLHLSKILVHRGQKVSRGQKIALSGRSGRVTGAHLHYELIVKGRPVNAMKAKIPMATSVAKKEMKQFIAHRNKMNQLLERQELKLAAHTEDKTGQS</sequence>
<evidence type="ECO:0000313" key="12">
    <source>
        <dbReference type="EMBL" id="SIO95855.1"/>
    </source>
</evidence>
<dbReference type="Gene3D" id="2.70.70.10">
    <property type="entry name" value="Glucose Permease (Domain IIA)"/>
    <property type="match status" value="1"/>
</dbReference>
<proteinExistence type="predicted"/>
<dbReference type="EMBL" id="FSSB01000022">
    <property type="protein sequence ID" value="SIO95855.1"/>
    <property type="molecule type" value="Genomic_DNA"/>
</dbReference>
<comment type="subcellular location">
    <subcellularLocation>
        <location evidence="2">Cell envelope</location>
    </subcellularLocation>
</comment>
<dbReference type="CDD" id="cd00118">
    <property type="entry name" value="LysM"/>
    <property type="match status" value="1"/>
</dbReference>
<dbReference type="InterPro" id="IPR045834">
    <property type="entry name" value="Csd3_N2"/>
</dbReference>
<dbReference type="Proteomes" id="UP000184774">
    <property type="component" value="Unassembled WGS sequence"/>
</dbReference>
<keyword evidence="3" id="KW-0645">Protease</keyword>
<evidence type="ECO:0000256" key="6">
    <source>
        <dbReference type="ARBA" id="ARBA00022833"/>
    </source>
</evidence>
<dbReference type="GO" id="GO:0046872">
    <property type="term" value="F:metal ion binding"/>
    <property type="evidence" value="ECO:0007669"/>
    <property type="project" value="UniProtKB-KW"/>
</dbReference>
<keyword evidence="6" id="KW-0862">Zinc</keyword>
<evidence type="ECO:0000313" key="11">
    <source>
        <dbReference type="EMBL" id="QMV16289.1"/>
    </source>
</evidence>
<dbReference type="GO" id="GO:0030313">
    <property type="term" value="C:cell envelope"/>
    <property type="evidence" value="ECO:0007669"/>
    <property type="project" value="UniProtKB-SubCell"/>
</dbReference>
<reference evidence="11" key="2">
    <citation type="submission" date="2019-11" db="EMBL/GenBank/DDBJ databases">
        <authorList>
            <person name="January G."/>
            <person name="Bunk B."/>
        </authorList>
    </citation>
    <scope>NUCLEOTIDE SEQUENCE</scope>
    <source>
        <strain evidence="11">3.6</strain>
    </source>
</reference>
<dbReference type="Pfam" id="PF19425">
    <property type="entry name" value="Csd3_N2"/>
    <property type="match status" value="1"/>
</dbReference>
<dbReference type="GO" id="GO:0042834">
    <property type="term" value="F:peptidoglycan binding"/>
    <property type="evidence" value="ECO:0007669"/>
    <property type="project" value="InterPro"/>
</dbReference>
<gene>
    <name evidence="12" type="primary">mepM_4</name>
    <name evidence="11" type="synonym">nlpD_3</name>
    <name evidence="12" type="ORF">VSP9026_03607</name>
    <name evidence="11" type="ORF">Vspart_03675</name>
</gene>
<dbReference type="PANTHER" id="PTHR21666">
    <property type="entry name" value="PEPTIDASE-RELATED"/>
    <property type="match status" value="1"/>
</dbReference>
<reference evidence="11 14" key="3">
    <citation type="journal article" date="2020" name="J. Nat. Prod.">
        <title>Genomics-Metabolomics Profiling Disclosed Marine Vibrio spartinae 3.6 as a Producer of a New Branched Side Chain Prodigiosin.</title>
        <authorList>
            <person name="Vitale G.A."/>
            <person name="Sciarretta M."/>
            <person name="Palma Esposito F."/>
            <person name="January G.G."/>
            <person name="Giaccio M."/>
            <person name="Bunk B."/>
            <person name="Sproer C."/>
            <person name="Bajerski F."/>
            <person name="Power D."/>
            <person name="Festa C."/>
            <person name="Monti M.C."/>
            <person name="D'Auria M.V."/>
            <person name="de Pascale D."/>
        </authorList>
    </citation>
    <scope>NUCLEOTIDE SEQUENCE [LARGE SCALE GENOMIC DNA]</scope>
    <source>
        <strain evidence="11 14">3.6</strain>
    </source>
</reference>
<evidence type="ECO:0000259" key="10">
    <source>
        <dbReference type="PROSITE" id="PS51782"/>
    </source>
</evidence>
<dbReference type="Gene3D" id="3.10.450.350">
    <property type="match status" value="2"/>
</dbReference>
<evidence type="ECO:0000256" key="9">
    <source>
        <dbReference type="SAM" id="Phobius"/>
    </source>
</evidence>
<dbReference type="InterPro" id="IPR011055">
    <property type="entry name" value="Dup_hybrid_motif"/>
</dbReference>
<evidence type="ECO:0000313" key="13">
    <source>
        <dbReference type="Proteomes" id="UP000184774"/>
    </source>
</evidence>
<keyword evidence="5 12" id="KW-0378">Hydrolase</keyword>
<keyword evidence="14" id="KW-1185">Reference proteome</keyword>
<dbReference type="EC" id="3.4.24.-" evidence="12"/>
<evidence type="ECO:0000313" key="14">
    <source>
        <dbReference type="Proteomes" id="UP000515264"/>
    </source>
</evidence>
<dbReference type="InterPro" id="IPR007340">
    <property type="entry name" value="LysM_Opacity-associatedA"/>
</dbReference>
<feature type="domain" description="LysM" evidence="10">
    <location>
        <begin position="73"/>
        <end position="121"/>
    </location>
</feature>
<evidence type="ECO:0000256" key="5">
    <source>
        <dbReference type="ARBA" id="ARBA00022801"/>
    </source>
</evidence>
<evidence type="ECO:0000256" key="7">
    <source>
        <dbReference type="ARBA" id="ARBA00023049"/>
    </source>
</evidence>
<dbReference type="SUPFAM" id="SSF51261">
    <property type="entry name" value="Duplicated hybrid motif"/>
    <property type="match status" value="1"/>
</dbReference>
<dbReference type="FunFam" id="2.70.70.10:FF:000002">
    <property type="entry name" value="Murein DD-endopeptidase MepM"/>
    <property type="match status" value="1"/>
</dbReference>